<accession>A0A9E7PJT4</accession>
<dbReference type="Proteomes" id="UP001059196">
    <property type="component" value="Segment"/>
</dbReference>
<gene>
    <name evidence="2" type="ORF">phageB13_21</name>
</gene>
<sequence length="58" mass="6972">MNNNSKFNNEEKNKKLSPEERAANMRLFLEKLSNMEYSGYLPEESYHVHEKMRGKYSE</sequence>
<proteinExistence type="predicted"/>
<name>A0A9E7PJT4_9CAUD</name>
<keyword evidence="3" id="KW-1185">Reference proteome</keyword>
<evidence type="ECO:0000256" key="1">
    <source>
        <dbReference type="SAM" id="MobiDB-lite"/>
    </source>
</evidence>
<evidence type="ECO:0000313" key="3">
    <source>
        <dbReference type="Proteomes" id="UP001059196"/>
    </source>
</evidence>
<reference evidence="2" key="1">
    <citation type="submission" date="2022-07" db="EMBL/GenBank/DDBJ databases">
        <authorList>
            <person name="Kazantseva O.A."/>
            <person name="Piligrimova E.G."/>
            <person name="Shadrin A.M."/>
        </authorList>
    </citation>
    <scope>NUCLEOTIDE SEQUENCE</scope>
</reference>
<protein>
    <submittedName>
        <fullName evidence="2">Uncharacterized protein</fullName>
    </submittedName>
</protein>
<feature type="compositionally biased region" description="Basic and acidic residues" evidence="1">
    <location>
        <begin position="8"/>
        <end position="20"/>
    </location>
</feature>
<evidence type="ECO:0000313" key="2">
    <source>
        <dbReference type="EMBL" id="UUW40207.1"/>
    </source>
</evidence>
<organism evidence="2 3">
    <name type="scientific">Bacillus phage B13</name>
    <dbReference type="NCBI Taxonomy" id="2969659"/>
    <lineage>
        <taxon>Viruses</taxon>
        <taxon>Duplodnaviria</taxon>
        <taxon>Heunggongvirae</taxon>
        <taxon>Uroviricota</taxon>
        <taxon>Caudoviricetes</taxon>
        <taxon>Bunatrivirus</taxon>
        <taxon>Bunatrivirus B13</taxon>
    </lineage>
</organism>
<dbReference type="EMBL" id="OP066531">
    <property type="protein sequence ID" value="UUW40207.1"/>
    <property type="molecule type" value="Genomic_DNA"/>
</dbReference>
<feature type="region of interest" description="Disordered" evidence="1">
    <location>
        <begin position="1"/>
        <end position="20"/>
    </location>
</feature>